<dbReference type="Pfam" id="PF10557">
    <property type="entry name" value="Cullin_Nedd8"/>
    <property type="match status" value="1"/>
</dbReference>
<protein>
    <submittedName>
        <fullName evidence="2">Uncharacterized protein</fullName>
    </submittedName>
</protein>
<dbReference type="GO" id="GO:0006511">
    <property type="term" value="P:ubiquitin-dependent protein catabolic process"/>
    <property type="evidence" value="ECO:0007669"/>
    <property type="project" value="InterPro"/>
</dbReference>
<dbReference type="SUPFAM" id="SSF46785">
    <property type="entry name" value="Winged helix' DNA-binding domain"/>
    <property type="match status" value="1"/>
</dbReference>
<evidence type="ECO:0000256" key="1">
    <source>
        <dbReference type="PROSITE-ProRule" id="PRU00330"/>
    </source>
</evidence>
<dbReference type="FunFam" id="1.10.10.10:FF:000091">
    <property type="entry name" value="Cullin 3"/>
    <property type="match status" value="1"/>
</dbReference>
<accession>A0A183MGC5</accession>
<dbReference type="Proteomes" id="UP000277204">
    <property type="component" value="Unassembled WGS sequence"/>
</dbReference>
<sequence length="168" mass="19988">MIILMKFNRRNRYSFIELASETNIPERELKRSLMALALGRCSQRILCKEPKTRDIESTDIFYVNDSFVSKHIKVRVQSITVKESEPERQETRTKVDENRRYVIEATIVRVMKARKTLSHGQLVVEVIEQLKSRFVPTPLMIKQRIESLIEREFLARLEDDRRVYKYLA</sequence>
<reference evidence="2 3" key="1">
    <citation type="submission" date="2018-11" db="EMBL/GenBank/DDBJ databases">
        <authorList>
            <consortium name="Pathogen Informatics"/>
        </authorList>
    </citation>
    <scope>NUCLEOTIDE SEQUENCE [LARGE SCALE GENOMIC DNA]</scope>
    <source>
        <strain evidence="2 3">Zambia</strain>
    </source>
</reference>
<evidence type="ECO:0000313" key="2">
    <source>
        <dbReference type="EMBL" id="VDP17477.1"/>
    </source>
</evidence>
<dbReference type="Gene3D" id="3.30.230.130">
    <property type="entry name" value="Cullin, Chain C, Domain 2"/>
    <property type="match status" value="1"/>
</dbReference>
<organism evidence="2 3">
    <name type="scientific">Schistosoma margrebowiei</name>
    <dbReference type="NCBI Taxonomy" id="48269"/>
    <lineage>
        <taxon>Eukaryota</taxon>
        <taxon>Metazoa</taxon>
        <taxon>Spiralia</taxon>
        <taxon>Lophotrochozoa</taxon>
        <taxon>Platyhelminthes</taxon>
        <taxon>Trematoda</taxon>
        <taxon>Digenea</taxon>
        <taxon>Strigeidida</taxon>
        <taxon>Schistosomatoidea</taxon>
        <taxon>Schistosomatidae</taxon>
        <taxon>Schistosoma</taxon>
    </lineage>
</organism>
<dbReference type="InterPro" id="IPR059120">
    <property type="entry name" value="Cullin-like_AB"/>
</dbReference>
<dbReference type="EMBL" id="UZAI01016875">
    <property type="protein sequence ID" value="VDP17477.1"/>
    <property type="molecule type" value="Genomic_DNA"/>
</dbReference>
<name>A0A183MGC5_9TREM</name>
<dbReference type="GO" id="GO:0031625">
    <property type="term" value="F:ubiquitin protein ligase binding"/>
    <property type="evidence" value="ECO:0007669"/>
    <property type="project" value="InterPro"/>
</dbReference>
<dbReference type="SMART" id="SM00884">
    <property type="entry name" value="Cullin_Nedd8"/>
    <property type="match status" value="1"/>
</dbReference>
<dbReference type="InterPro" id="IPR036390">
    <property type="entry name" value="WH_DNA-bd_sf"/>
</dbReference>
<dbReference type="InterPro" id="IPR036388">
    <property type="entry name" value="WH-like_DNA-bd_sf"/>
</dbReference>
<dbReference type="PANTHER" id="PTHR11932">
    <property type="entry name" value="CULLIN"/>
    <property type="match status" value="1"/>
</dbReference>
<keyword evidence="3" id="KW-1185">Reference proteome</keyword>
<dbReference type="AlphaFoldDB" id="A0A183MGC5"/>
<dbReference type="PROSITE" id="PS50069">
    <property type="entry name" value="CULLIN_2"/>
    <property type="match status" value="1"/>
</dbReference>
<dbReference type="InterPro" id="IPR036317">
    <property type="entry name" value="Cullin_homology_sf"/>
</dbReference>
<gene>
    <name evidence="2" type="ORF">SMRZ_LOCUS15100</name>
</gene>
<dbReference type="InterPro" id="IPR045093">
    <property type="entry name" value="Cullin"/>
</dbReference>
<proteinExistence type="inferred from homology"/>
<dbReference type="InterPro" id="IPR016158">
    <property type="entry name" value="Cullin_homology"/>
</dbReference>
<dbReference type="InterPro" id="IPR019559">
    <property type="entry name" value="Cullin_neddylation_domain"/>
</dbReference>
<dbReference type="STRING" id="48269.A0A183MGC5"/>
<dbReference type="Gene3D" id="1.10.10.10">
    <property type="entry name" value="Winged helix-like DNA-binding domain superfamily/Winged helix DNA-binding domain"/>
    <property type="match status" value="1"/>
</dbReference>
<dbReference type="Pfam" id="PF26557">
    <property type="entry name" value="Cullin_AB"/>
    <property type="match status" value="1"/>
</dbReference>
<evidence type="ECO:0000313" key="3">
    <source>
        <dbReference type="Proteomes" id="UP000277204"/>
    </source>
</evidence>
<comment type="similarity">
    <text evidence="1">Belongs to the cullin family.</text>
</comment>
<dbReference type="SUPFAM" id="SSF75632">
    <property type="entry name" value="Cullin homology domain"/>
    <property type="match status" value="1"/>
</dbReference>